<gene>
    <name evidence="2" type="ORF">HUJ06_012139</name>
</gene>
<keyword evidence="3" id="KW-1185">Reference proteome</keyword>
<dbReference type="AlphaFoldDB" id="A0A822YVL8"/>
<proteinExistence type="predicted"/>
<evidence type="ECO:0000313" key="3">
    <source>
        <dbReference type="Proteomes" id="UP000607653"/>
    </source>
</evidence>
<organism evidence="2 3">
    <name type="scientific">Nelumbo nucifera</name>
    <name type="common">Sacred lotus</name>
    <dbReference type="NCBI Taxonomy" id="4432"/>
    <lineage>
        <taxon>Eukaryota</taxon>
        <taxon>Viridiplantae</taxon>
        <taxon>Streptophyta</taxon>
        <taxon>Embryophyta</taxon>
        <taxon>Tracheophyta</taxon>
        <taxon>Spermatophyta</taxon>
        <taxon>Magnoliopsida</taxon>
        <taxon>Proteales</taxon>
        <taxon>Nelumbonaceae</taxon>
        <taxon>Nelumbo</taxon>
    </lineage>
</organism>
<comment type="caution">
    <text evidence="2">The sequence shown here is derived from an EMBL/GenBank/DDBJ whole genome shotgun (WGS) entry which is preliminary data.</text>
</comment>
<accession>A0A822YVL8</accession>
<name>A0A822YVL8_NELNU</name>
<reference evidence="2 3" key="1">
    <citation type="journal article" date="2020" name="Mol. Biol. Evol.">
        <title>Distinct Expression and Methylation Patterns for Genes with Different Fates following a Single Whole-Genome Duplication in Flowering Plants.</title>
        <authorList>
            <person name="Shi T."/>
            <person name="Rahmani R.S."/>
            <person name="Gugger P.F."/>
            <person name="Wang M."/>
            <person name="Li H."/>
            <person name="Zhang Y."/>
            <person name="Li Z."/>
            <person name="Wang Q."/>
            <person name="Van de Peer Y."/>
            <person name="Marchal K."/>
            <person name="Chen J."/>
        </authorList>
    </citation>
    <scope>NUCLEOTIDE SEQUENCE [LARGE SCALE GENOMIC DNA]</scope>
    <source>
        <tissue evidence="2">Leaf</tissue>
    </source>
</reference>
<sequence>MAKLNQSDDTFLFTLLALPSLWVNFCSSSSKTRRVRASTTISQLQRAGIVQISSLAMSSERGFVFQLVKSPQFKGLSMPRWVVSVEKGSQKKILDSR</sequence>
<evidence type="ECO:0000313" key="2">
    <source>
        <dbReference type="EMBL" id="DAD33288.1"/>
    </source>
</evidence>
<dbReference type="Proteomes" id="UP000607653">
    <property type="component" value="Unassembled WGS sequence"/>
</dbReference>
<dbReference type="EMBL" id="DUZY01000003">
    <property type="protein sequence ID" value="DAD33288.1"/>
    <property type="molecule type" value="Genomic_DNA"/>
</dbReference>
<protein>
    <submittedName>
        <fullName evidence="2">Uncharacterized protein</fullName>
    </submittedName>
</protein>
<feature type="chain" id="PRO_5032718767" evidence="1">
    <location>
        <begin position="29"/>
        <end position="97"/>
    </location>
</feature>
<keyword evidence="1" id="KW-0732">Signal</keyword>
<feature type="signal peptide" evidence="1">
    <location>
        <begin position="1"/>
        <end position="28"/>
    </location>
</feature>
<evidence type="ECO:0000256" key="1">
    <source>
        <dbReference type="SAM" id="SignalP"/>
    </source>
</evidence>